<organism evidence="1 2">
    <name type="scientific">Segniliparus rugosus (strain ATCC BAA-974 / DSM 45345 / CCUG 50838 / CIP 108380 / JCM 13579 / CDC 945)</name>
    <dbReference type="NCBI Taxonomy" id="679197"/>
    <lineage>
        <taxon>Bacteria</taxon>
        <taxon>Bacillati</taxon>
        <taxon>Actinomycetota</taxon>
        <taxon>Actinomycetes</taxon>
        <taxon>Mycobacteriales</taxon>
        <taxon>Segniliparaceae</taxon>
        <taxon>Segniliparus</taxon>
    </lineage>
</organism>
<dbReference type="OrthoDB" id="4144896at2"/>
<dbReference type="HOGENOM" id="CLU_104213_2_0_11"/>
<sequence>MDKTTKQALEEACRSLFTLARERDTAVTLESLIAAAQDLLSKPVRLRRADFGATEIFGIWLELPESHTILFDESASPAHQSHIIQHELGHILLGHRSVSALRCDRQPVEQCRLMLRHNPVDEREAEAEAFAIQMTRMLQTESWRHPVPAETEVARRIWNTLAEEHLIDRF</sequence>
<protein>
    <submittedName>
        <fullName evidence="1">Uncharacterized protein</fullName>
    </submittedName>
</protein>
<gene>
    <name evidence="1" type="ORF">HMPREF9336_00106</name>
</gene>
<dbReference type="AlphaFoldDB" id="E5XKT7"/>
<reference evidence="1 2" key="1">
    <citation type="journal article" date="2011" name="Stand. Genomic Sci.">
        <title>High quality draft genome sequence of Segniliparus rugosus CDC 945(T)= (ATCC BAA-974(T)).</title>
        <authorList>
            <person name="Earl A.M."/>
            <person name="Desjardins C.A."/>
            <person name="Fitzgerald M.G."/>
            <person name="Arachchi H.M."/>
            <person name="Zeng Q."/>
            <person name="Mehta T."/>
            <person name="Griggs A."/>
            <person name="Birren B.W."/>
            <person name="Toney N.C."/>
            <person name="Carr J."/>
            <person name="Posey J."/>
            <person name="Butler W.R."/>
        </authorList>
    </citation>
    <scope>NUCLEOTIDE SEQUENCE [LARGE SCALE GENOMIC DNA]</scope>
    <source>
        <strain evidence="2">ATCC BAA-974 / DSM 45345 / CCUG 50838 / CIP 108380 / JCM 13579 / CDC 945</strain>
    </source>
</reference>
<dbReference type="STRING" id="679197.HMPREF9336_00106"/>
<dbReference type="Gene3D" id="1.10.10.2910">
    <property type="match status" value="1"/>
</dbReference>
<dbReference type="Proteomes" id="UP000004816">
    <property type="component" value="Unassembled WGS sequence"/>
</dbReference>
<dbReference type="EMBL" id="ACZI02000003">
    <property type="protein sequence ID" value="EFV15050.1"/>
    <property type="molecule type" value="Genomic_DNA"/>
</dbReference>
<comment type="caution">
    <text evidence="1">The sequence shown here is derived from an EMBL/GenBank/DDBJ whole genome shotgun (WGS) entry which is preliminary data.</text>
</comment>
<proteinExistence type="predicted"/>
<dbReference type="RefSeq" id="WP_007466793.1">
    <property type="nucleotide sequence ID" value="NZ_KI391954.1"/>
</dbReference>
<name>E5XKT7_SEGRC</name>
<accession>E5XKT7</accession>
<keyword evidence="2" id="KW-1185">Reference proteome</keyword>
<evidence type="ECO:0000313" key="2">
    <source>
        <dbReference type="Proteomes" id="UP000004816"/>
    </source>
</evidence>
<evidence type="ECO:0000313" key="1">
    <source>
        <dbReference type="EMBL" id="EFV15050.1"/>
    </source>
</evidence>